<dbReference type="EMBL" id="CM007369">
    <property type="protein sequence ID" value="OIW04265.1"/>
    <property type="molecule type" value="Genomic_DNA"/>
</dbReference>
<dbReference type="GO" id="GO:0071555">
    <property type="term" value="P:cell wall organization"/>
    <property type="evidence" value="ECO:0007669"/>
    <property type="project" value="UniProtKB-KW"/>
</dbReference>
<dbReference type="Gene3D" id="3.90.550.10">
    <property type="entry name" value="Spore Coat Polysaccharide Biosynthesis Protein SpsA, Chain A"/>
    <property type="match status" value="2"/>
</dbReference>
<keyword evidence="7" id="KW-0961">Cell wall biogenesis/degradation</keyword>
<evidence type="ECO:0000256" key="9">
    <source>
        <dbReference type="PIRSR" id="PIRSR605150-2"/>
    </source>
</evidence>
<feature type="transmembrane region" description="Helical" evidence="11">
    <location>
        <begin position="681"/>
        <end position="705"/>
    </location>
</feature>
<evidence type="ECO:0000256" key="7">
    <source>
        <dbReference type="ARBA" id="ARBA00023316"/>
    </source>
</evidence>
<dbReference type="Pfam" id="PF03552">
    <property type="entry name" value="Cellulose_synt"/>
    <property type="match status" value="3"/>
</dbReference>
<feature type="binding site" evidence="9">
    <location>
        <position position="121"/>
    </location>
    <ligand>
        <name>UDP-alpha-D-glucose</name>
        <dbReference type="ChEBI" id="CHEBI:58885"/>
    </ligand>
</feature>
<feature type="transmembrane region" description="Helical" evidence="11">
    <location>
        <begin position="554"/>
        <end position="576"/>
    </location>
</feature>
<name>A0A4P1R7N2_LUPAN</name>
<evidence type="ECO:0000256" key="5">
    <source>
        <dbReference type="ARBA" id="ARBA00022989"/>
    </source>
</evidence>
<dbReference type="STRING" id="3871.A0A4P1R7N2"/>
<dbReference type="GO" id="GO:0016760">
    <property type="term" value="F:cellulose synthase (UDP-forming) activity"/>
    <property type="evidence" value="ECO:0007669"/>
    <property type="project" value="InterPro"/>
</dbReference>
<dbReference type="Proteomes" id="UP000188354">
    <property type="component" value="Chromosome LG09"/>
</dbReference>
<dbReference type="InterPro" id="IPR005150">
    <property type="entry name" value="Cellulose_synth"/>
</dbReference>
<dbReference type="GO" id="GO:0012505">
    <property type="term" value="C:endomembrane system"/>
    <property type="evidence" value="ECO:0007669"/>
    <property type="project" value="UniProtKB-SubCell"/>
</dbReference>
<organism evidence="12 13">
    <name type="scientific">Lupinus angustifolius</name>
    <name type="common">Narrow-leaved blue lupine</name>
    <dbReference type="NCBI Taxonomy" id="3871"/>
    <lineage>
        <taxon>Eukaryota</taxon>
        <taxon>Viridiplantae</taxon>
        <taxon>Streptophyta</taxon>
        <taxon>Embryophyta</taxon>
        <taxon>Tracheophyta</taxon>
        <taxon>Spermatophyta</taxon>
        <taxon>Magnoliopsida</taxon>
        <taxon>eudicotyledons</taxon>
        <taxon>Gunneridae</taxon>
        <taxon>Pentapetalae</taxon>
        <taxon>rosids</taxon>
        <taxon>fabids</taxon>
        <taxon>Fabales</taxon>
        <taxon>Fabaceae</taxon>
        <taxon>Papilionoideae</taxon>
        <taxon>50 kb inversion clade</taxon>
        <taxon>genistoids sensu lato</taxon>
        <taxon>core genistoids</taxon>
        <taxon>Genisteae</taxon>
        <taxon>Lupinus</taxon>
    </lineage>
</organism>
<dbReference type="PANTHER" id="PTHR13301">
    <property type="entry name" value="X-BOX TRANSCRIPTION FACTOR-RELATED"/>
    <property type="match status" value="1"/>
</dbReference>
<feature type="binding site" evidence="10">
    <location>
        <position position="289"/>
    </location>
    <ligand>
        <name>Mn(2+)</name>
        <dbReference type="ChEBI" id="CHEBI:29035"/>
    </ligand>
</feature>
<evidence type="ECO:0000256" key="8">
    <source>
        <dbReference type="PIRSR" id="PIRSR605150-1"/>
    </source>
</evidence>
<evidence type="ECO:0000256" key="2">
    <source>
        <dbReference type="ARBA" id="ARBA00022676"/>
    </source>
</evidence>
<feature type="transmembrane region" description="Helical" evidence="11">
    <location>
        <begin position="717"/>
        <end position="735"/>
    </location>
</feature>
<evidence type="ECO:0000256" key="6">
    <source>
        <dbReference type="ARBA" id="ARBA00023136"/>
    </source>
</evidence>
<accession>A0A4P1R7N2</accession>
<feature type="transmembrane region" description="Helical" evidence="11">
    <location>
        <begin position="747"/>
        <end position="768"/>
    </location>
</feature>
<keyword evidence="13" id="KW-1185">Reference proteome</keyword>
<proteinExistence type="predicted"/>
<feature type="binding site" evidence="10">
    <location>
        <position position="340"/>
    </location>
    <ligand>
        <name>Mn(2+)</name>
        <dbReference type="ChEBI" id="CHEBI:29035"/>
    </ligand>
</feature>
<feature type="transmembrane region" description="Helical" evidence="11">
    <location>
        <begin position="60"/>
        <end position="79"/>
    </location>
</feature>
<keyword evidence="2" id="KW-0328">Glycosyltransferase</keyword>
<feature type="active site" evidence="8">
    <location>
        <position position="479"/>
    </location>
</feature>
<evidence type="ECO:0000256" key="10">
    <source>
        <dbReference type="PIRSR" id="PIRSR605150-3"/>
    </source>
</evidence>
<dbReference type="GO" id="GO:0030244">
    <property type="term" value="P:cellulose biosynthetic process"/>
    <property type="evidence" value="ECO:0007669"/>
    <property type="project" value="InterPro"/>
</dbReference>
<reference evidence="12 13" key="1">
    <citation type="journal article" date="2017" name="Plant Biotechnol. J.">
        <title>A comprehensive draft genome sequence for lupin (Lupinus angustifolius), an emerging health food: insights into plant-microbe interactions and legume evolution.</title>
        <authorList>
            <person name="Hane J.K."/>
            <person name="Ming Y."/>
            <person name="Kamphuis L.G."/>
            <person name="Nelson M.N."/>
            <person name="Garg G."/>
            <person name="Atkins C.A."/>
            <person name="Bayer P.E."/>
            <person name="Bravo A."/>
            <person name="Bringans S."/>
            <person name="Cannon S."/>
            <person name="Edwards D."/>
            <person name="Foley R."/>
            <person name="Gao L.L."/>
            <person name="Harrison M.J."/>
            <person name="Huang W."/>
            <person name="Hurgobin B."/>
            <person name="Li S."/>
            <person name="Liu C.W."/>
            <person name="McGrath A."/>
            <person name="Morahan G."/>
            <person name="Murray J."/>
            <person name="Weller J."/>
            <person name="Jian J."/>
            <person name="Singh K.B."/>
        </authorList>
    </citation>
    <scope>NUCLEOTIDE SEQUENCE [LARGE SCALE GENOMIC DNA]</scope>
    <source>
        <strain evidence="13">cv. Tanjil</strain>
        <tissue evidence="12">Whole plant</tissue>
    </source>
</reference>
<evidence type="ECO:0000256" key="4">
    <source>
        <dbReference type="ARBA" id="ARBA00022692"/>
    </source>
</evidence>
<dbReference type="SUPFAM" id="SSF53448">
    <property type="entry name" value="Nucleotide-diphospho-sugar transferases"/>
    <property type="match status" value="1"/>
</dbReference>
<feature type="binding site" evidence="9">
    <location>
        <position position="150"/>
    </location>
    <ligand>
        <name>UDP-alpha-D-glucose</name>
        <dbReference type="ChEBI" id="CHEBI:58885"/>
    </ligand>
</feature>
<keyword evidence="4 11" id="KW-0812">Transmembrane</keyword>
<keyword evidence="6 11" id="KW-0472">Membrane</keyword>
<evidence type="ECO:0008006" key="14">
    <source>
        <dbReference type="Google" id="ProtNLM"/>
    </source>
</evidence>
<sequence length="769" mass="88182">MGEKSCEIEERVGLFERKEVRKRGVYKVFASTIFAAICFIWVYRFRNIPYDDDDDDDGRYWYWLLLFMSEFAFGLYWIITQSVRWRIVYHTPFKHTLLNRYDEQKLGGVDIFVCTADPILEPPMIVINTVLSAMAYNYPSNNLTVYLSDDGGSDLTFYALFKASIFSKHWVPFCTRFNIQPRSPEAYFATQNYTTNFAQEWLSIKKLYENMKRDIESVVANGKVPDDARKQHNGFSEWNHKTTKQDHQSIVQIMIDGRDKNGVDEDGYGLATLVYMAREKRPNYPHHFKAGAMNALVCHHYMYIYIYICMYIYLLSLLMCLVQIRVSSEITNAPYILNLDCDMYPNNADIIHEVLCFFMDEVKGHDIAYVQFPQNYNNLTNNDHYANSCLATDKLELAGICGHGAALYCGTGCFHRRESLSGTYFKDYLPNKDTNPKREDKRTVNELNEASKALATCTFEKDTQWGKEMGLVYGIPVEDIATGLAISCRGWKSIYYNPERKAFLGVAPTTLDVALVQHKRWSEGMFQVFFSKYCPFIYGHGKINFGLQMGYCVYLLWAPMSLPTLSYVIVSPITLLRGIPLFPQLTSLWFLPFAYAFVATNAYSLGEALSCGSTIKGWWNLQRMRLIRRTTSYLFSFIDNITKKFGLSQTNFVITDKVVSEDVQKRYEQEVIDFGNSSNSIMLTILATVALLNLFGLVGGIMRIVIMDLGFTSSSQLMIQIMVSALVVMVYLPVYEALFIRTDKGSISSSIMFKSIAFISLGCCLAHFI</sequence>
<protein>
    <recommendedName>
        <fullName evidence="14">Cellulose synthase-like protein E6</fullName>
    </recommendedName>
</protein>
<evidence type="ECO:0000256" key="11">
    <source>
        <dbReference type="SAM" id="Phobius"/>
    </source>
</evidence>
<keyword evidence="3" id="KW-0808">Transferase</keyword>
<comment type="subcellular location">
    <subcellularLocation>
        <location evidence="1">Endomembrane system</location>
        <topology evidence="1">Multi-pass membrane protein</topology>
    </subcellularLocation>
</comment>
<dbReference type="AlphaFoldDB" id="A0A4P1R7N2"/>
<evidence type="ECO:0000313" key="12">
    <source>
        <dbReference type="EMBL" id="OIW04265.1"/>
    </source>
</evidence>
<dbReference type="GO" id="GO:0016020">
    <property type="term" value="C:membrane"/>
    <property type="evidence" value="ECO:0007669"/>
    <property type="project" value="InterPro"/>
</dbReference>
<gene>
    <name evidence="12" type="ORF">TanjilG_00825</name>
</gene>
<keyword evidence="5 11" id="KW-1133">Transmembrane helix</keyword>
<evidence type="ECO:0000313" key="13">
    <source>
        <dbReference type="Proteomes" id="UP000188354"/>
    </source>
</evidence>
<feature type="transmembrane region" description="Helical" evidence="11">
    <location>
        <begin position="24"/>
        <end position="45"/>
    </location>
</feature>
<evidence type="ECO:0000256" key="1">
    <source>
        <dbReference type="ARBA" id="ARBA00004127"/>
    </source>
</evidence>
<feature type="transmembrane region" description="Helical" evidence="11">
    <location>
        <begin position="303"/>
        <end position="324"/>
    </location>
</feature>
<evidence type="ECO:0000256" key="3">
    <source>
        <dbReference type="ARBA" id="ARBA00022679"/>
    </source>
</evidence>
<dbReference type="Gramene" id="OIW04265">
    <property type="protein sequence ID" value="OIW04265"/>
    <property type="gene ID" value="TanjilG_00825"/>
</dbReference>
<dbReference type="InterPro" id="IPR029044">
    <property type="entry name" value="Nucleotide-diphossugar_trans"/>
</dbReference>
<feature type="active site" evidence="8">
    <location>
        <position position="150"/>
    </location>
</feature>